<evidence type="ECO:0000256" key="1">
    <source>
        <dbReference type="SAM" id="SignalP"/>
    </source>
</evidence>
<dbReference type="Gene3D" id="2.130.10.10">
    <property type="entry name" value="YVTN repeat-like/Quinoprotein amine dehydrogenase"/>
    <property type="match status" value="1"/>
</dbReference>
<comment type="caution">
    <text evidence="2">The sequence shown here is derived from an EMBL/GenBank/DDBJ whole genome shotgun (WGS) entry which is preliminary data.</text>
</comment>
<proteinExistence type="predicted"/>
<dbReference type="EMBL" id="JACHGN010000041">
    <property type="protein sequence ID" value="MBB5140376.1"/>
    <property type="molecule type" value="Genomic_DNA"/>
</dbReference>
<protein>
    <submittedName>
        <fullName evidence="2">Sugar lactone lactonase YvrE</fullName>
    </submittedName>
</protein>
<name>A0A840PNB5_9ACTN</name>
<dbReference type="SUPFAM" id="SSF63829">
    <property type="entry name" value="Calcium-dependent phosphotriesterase"/>
    <property type="match status" value="1"/>
</dbReference>
<sequence length="308" mass="31932">MRPRSRTFITIVLLSLISVFAAAPAQASQSAPFPGSFPLPAGFQPEGIAIGPGPYAYFGSRATGAVYRADLRTGAGRIVNPGPGTPSLGMKTDARGRLFVAGGSGGDARVLDARTGAVLATYRLATGAAFVNDVVLTKDAAYFTDSTNPVLSKLPLGSKGTLPAAPVQTPLTGEIAYGAGINANGIAETPDGRALLIVQSNTGALFRVDPDTGAAAKVDLGGETLVNGDGLLLLGRTLYVVQNRLNTVAVIKMSRDGRSGRVTERLTDPRFDVPTTVAAFGDRLYLPNARFTTTPAPDTPYDVVAIER</sequence>
<dbReference type="Proteomes" id="UP000578449">
    <property type="component" value="Unassembled WGS sequence"/>
</dbReference>
<dbReference type="AlphaFoldDB" id="A0A840PNB5"/>
<dbReference type="PANTHER" id="PTHR31460:SF3">
    <property type="entry name" value="MESOCENTIN"/>
    <property type="match status" value="1"/>
</dbReference>
<keyword evidence="3" id="KW-1185">Reference proteome</keyword>
<accession>A0A840PNB5</accession>
<feature type="signal peptide" evidence="1">
    <location>
        <begin position="1"/>
        <end position="27"/>
    </location>
</feature>
<dbReference type="InterPro" id="IPR053224">
    <property type="entry name" value="Sensory_adhesion_molecule"/>
</dbReference>
<dbReference type="RefSeq" id="WP_185057159.1">
    <property type="nucleotide sequence ID" value="NZ_BAABIX010000057.1"/>
</dbReference>
<feature type="chain" id="PRO_5032925481" evidence="1">
    <location>
        <begin position="28"/>
        <end position="308"/>
    </location>
</feature>
<reference evidence="2 3" key="1">
    <citation type="submission" date="2020-08" db="EMBL/GenBank/DDBJ databases">
        <title>Genomic Encyclopedia of Type Strains, Phase IV (KMG-IV): sequencing the most valuable type-strain genomes for metagenomic binning, comparative biology and taxonomic classification.</title>
        <authorList>
            <person name="Goeker M."/>
        </authorList>
    </citation>
    <scope>NUCLEOTIDE SEQUENCE [LARGE SCALE GENOMIC DNA]</scope>
    <source>
        <strain evidence="2 3">DSM 45615</strain>
    </source>
</reference>
<gene>
    <name evidence="2" type="ORF">HNP84_010143</name>
</gene>
<evidence type="ECO:0000313" key="3">
    <source>
        <dbReference type="Proteomes" id="UP000578449"/>
    </source>
</evidence>
<keyword evidence="1" id="KW-0732">Signal</keyword>
<dbReference type="InterPro" id="IPR015943">
    <property type="entry name" value="WD40/YVTN_repeat-like_dom_sf"/>
</dbReference>
<organism evidence="2 3">
    <name type="scientific">Thermocatellispora tengchongensis</name>
    <dbReference type="NCBI Taxonomy" id="1073253"/>
    <lineage>
        <taxon>Bacteria</taxon>
        <taxon>Bacillati</taxon>
        <taxon>Actinomycetota</taxon>
        <taxon>Actinomycetes</taxon>
        <taxon>Streptosporangiales</taxon>
        <taxon>Streptosporangiaceae</taxon>
        <taxon>Thermocatellispora</taxon>
    </lineage>
</organism>
<dbReference type="PANTHER" id="PTHR31460">
    <property type="match status" value="1"/>
</dbReference>
<evidence type="ECO:0000313" key="2">
    <source>
        <dbReference type="EMBL" id="MBB5140376.1"/>
    </source>
</evidence>